<feature type="compositionally biased region" description="Polar residues" evidence="1">
    <location>
        <begin position="267"/>
        <end position="282"/>
    </location>
</feature>
<feature type="compositionally biased region" description="Polar residues" evidence="1">
    <location>
        <begin position="533"/>
        <end position="542"/>
    </location>
</feature>
<protein>
    <submittedName>
        <fullName evidence="2">Uncharacterized protein</fullName>
    </submittedName>
</protein>
<feature type="compositionally biased region" description="Low complexity" evidence="1">
    <location>
        <begin position="58"/>
        <end position="68"/>
    </location>
</feature>
<dbReference type="KEGG" id="glz:GLAREA_10792"/>
<feature type="compositionally biased region" description="Low complexity" evidence="1">
    <location>
        <begin position="283"/>
        <end position="292"/>
    </location>
</feature>
<feature type="region of interest" description="Disordered" evidence="1">
    <location>
        <begin position="1118"/>
        <end position="1140"/>
    </location>
</feature>
<organism evidence="2 3">
    <name type="scientific">Glarea lozoyensis (strain ATCC 20868 / MF5171)</name>
    <dbReference type="NCBI Taxonomy" id="1116229"/>
    <lineage>
        <taxon>Eukaryota</taxon>
        <taxon>Fungi</taxon>
        <taxon>Dikarya</taxon>
        <taxon>Ascomycota</taxon>
        <taxon>Pezizomycotina</taxon>
        <taxon>Leotiomycetes</taxon>
        <taxon>Helotiales</taxon>
        <taxon>Helotiaceae</taxon>
        <taxon>Glarea</taxon>
    </lineage>
</organism>
<evidence type="ECO:0000313" key="2">
    <source>
        <dbReference type="EMBL" id="EPE35096.1"/>
    </source>
</evidence>
<name>S3DSZ3_GLAL2</name>
<reference evidence="2 3" key="1">
    <citation type="journal article" date="2013" name="BMC Genomics">
        <title>Genomics-driven discovery of the pneumocandin biosynthetic gene cluster in the fungus Glarea lozoyensis.</title>
        <authorList>
            <person name="Chen L."/>
            <person name="Yue Q."/>
            <person name="Zhang X."/>
            <person name="Xiang M."/>
            <person name="Wang C."/>
            <person name="Li S."/>
            <person name="Che Y."/>
            <person name="Ortiz-Lopez F.J."/>
            <person name="Bills G.F."/>
            <person name="Liu X."/>
            <person name="An Z."/>
        </authorList>
    </citation>
    <scope>NUCLEOTIDE SEQUENCE [LARGE SCALE GENOMIC DNA]</scope>
    <source>
        <strain evidence="3">ATCC 20868 / MF5171</strain>
    </source>
</reference>
<dbReference type="OrthoDB" id="10331471at2759"/>
<feature type="compositionally biased region" description="Basic and acidic residues" evidence="1">
    <location>
        <begin position="688"/>
        <end position="711"/>
    </location>
</feature>
<proteinExistence type="predicted"/>
<accession>S3DSZ3</accession>
<feature type="region of interest" description="Disordered" evidence="1">
    <location>
        <begin position="533"/>
        <end position="556"/>
    </location>
</feature>
<dbReference type="Proteomes" id="UP000016922">
    <property type="component" value="Unassembled WGS sequence"/>
</dbReference>
<feature type="region of interest" description="Disordered" evidence="1">
    <location>
        <begin position="267"/>
        <end position="292"/>
    </location>
</feature>
<evidence type="ECO:0000256" key="1">
    <source>
        <dbReference type="SAM" id="MobiDB-lite"/>
    </source>
</evidence>
<feature type="compositionally biased region" description="Polar residues" evidence="1">
    <location>
        <begin position="164"/>
        <end position="191"/>
    </location>
</feature>
<feature type="compositionally biased region" description="Basic and acidic residues" evidence="1">
    <location>
        <begin position="544"/>
        <end position="556"/>
    </location>
</feature>
<evidence type="ECO:0000313" key="3">
    <source>
        <dbReference type="Proteomes" id="UP000016922"/>
    </source>
</evidence>
<sequence length="1140" mass="128104">MNSKVPPNSPSKEVDPSASQPAPPKTALPDWYVDSNMSQPIRPSKPLIGRATYSGWYPSSPSQSISPSGDRSAWCPELNNPRGSNNIITIASSSGRNTFEKYNDEALMATQLPNPRESDKNENMISSVVAQDGSTKGEDKADANESPAIRRNRFYCERRPQADPSDSTEVPASTPSTSSAGNAGDDWQTTAPREYNRKVARCTVRRPTPAAKLSSQLSEPLETQPCNARSEVCEPTFKEDNSQDMSTKPLTPAQLNSWEPMVQRSKNSCPAKFNSTTAAQPASLSVDTPSSSTLSPLLSTETRAYQAYLKHHTAAQRLIGFDSSQQTSPLSLSEFTTRRAANGVMTHESESFTDATNDTAMNLEATGNEASGGSFMSLDRLVRETKSKSKQASTDWESFRSLASKTLTRRPEDTKTTDQQSRPAYGSSEWAQSLEEIDRLEQQTEALTNRIEDVLQTEIQKLKSSMQKDSQDIYGERVNQVESAKAKILEKFRQPEKRRSSGYTVAAWDGPRSLTEVVKNKDQAEPTKLSVISSETERQQLAASKDRSAKSAHANRKETIFEMSQQQAEKNRLERLEYQRMYQPKLAEAGAGVSEIERLKDLGMEIKMYANNPDVYRVKMRNIQVKSRVCVGDRMETEESQAKQPQREDVNQALGQKRLRPVKTLDSDDTDDMQSSSEARGFKKYQKRGADDSPKTANKGAERNENRERQSQNHACMPMIFLPNIRPPASSAELDRDLYIHAKLAESCRKDQEAQFGTSFYSAAAAPNVDTTKLSLDEKIERLVQLRCQQHVYRPELHREEVQRLRRDMRDKYIGMEAPKKMAGPSEYQKLQVLAKKLLQKYLQRPELFQKENGIAASSTTHSENDIKIDGITDEQVQKMDFMIKKSMKRIFPRPELYQKGYRAASSDTRANMDGASELDDEKIESLAKRLAVNYSLGQKRGRFILPTSSNPRREQVLRDLNRKRNQQIMNAVRSNIQRKRNEMLDVIRSNQRAMARAGIPAYSDDYTDTDWSDYEDMDDVDLTVGSTWGDVCDHAGSYVHSADEIAEADKWAESVGLTVVDGDTKSDIAVSGSVNGDVEDKVLRWKDTYDNSIGEFWYGLADDEDEDLTVSDIEDVEMEEGGDWDMLSSDSSFDLIDER</sequence>
<feature type="region of interest" description="Disordered" evidence="1">
    <location>
        <begin position="1"/>
        <end position="86"/>
    </location>
</feature>
<keyword evidence="3" id="KW-1185">Reference proteome</keyword>
<dbReference type="EMBL" id="KE145355">
    <property type="protein sequence ID" value="EPE35096.1"/>
    <property type="molecule type" value="Genomic_DNA"/>
</dbReference>
<dbReference type="AlphaFoldDB" id="S3DSZ3"/>
<gene>
    <name evidence="2" type="ORF">GLAREA_10792</name>
</gene>
<feature type="region of interest" description="Disordered" evidence="1">
    <location>
        <begin position="636"/>
        <end position="713"/>
    </location>
</feature>
<feature type="compositionally biased region" description="Polar residues" evidence="1">
    <location>
        <begin position="123"/>
        <end position="134"/>
    </location>
</feature>
<feature type="region of interest" description="Disordered" evidence="1">
    <location>
        <begin position="105"/>
        <end position="194"/>
    </location>
</feature>
<feature type="compositionally biased region" description="Basic and acidic residues" evidence="1">
    <location>
        <begin position="636"/>
        <end position="650"/>
    </location>
</feature>
<dbReference type="HOGENOM" id="CLU_008867_0_0_1"/>
<dbReference type="RefSeq" id="XP_008078083.1">
    <property type="nucleotide sequence ID" value="XM_008079892.1"/>
</dbReference>
<feature type="region of interest" description="Disordered" evidence="1">
    <location>
        <begin position="402"/>
        <end position="431"/>
    </location>
</feature>
<dbReference type="GeneID" id="19469837"/>